<name>A0A4R0XGC8_9BURK</name>
<evidence type="ECO:0000313" key="3">
    <source>
        <dbReference type="Proteomes" id="UP000294200"/>
    </source>
</evidence>
<evidence type="ECO:0000256" key="1">
    <source>
        <dbReference type="SAM" id="MobiDB-lite"/>
    </source>
</evidence>
<accession>A0A4R0XGC8</accession>
<feature type="compositionally biased region" description="Acidic residues" evidence="1">
    <location>
        <begin position="71"/>
        <end position="81"/>
    </location>
</feature>
<sequence length="81" mass="9177">MRIAFEPPDPENIRQVRLAELDAEGLELRAAQRDREAWERDELRDAVRNPQLPVPEDPPNTDQDAIPPVDPDADGGPDIER</sequence>
<proteinExistence type="predicted"/>
<keyword evidence="3" id="KW-1185">Reference proteome</keyword>
<organism evidence="2 3">
    <name type="scientific">Paraburkholderia steynii</name>
    <dbReference type="NCBI Taxonomy" id="1245441"/>
    <lineage>
        <taxon>Bacteria</taxon>
        <taxon>Pseudomonadati</taxon>
        <taxon>Pseudomonadota</taxon>
        <taxon>Betaproteobacteria</taxon>
        <taxon>Burkholderiales</taxon>
        <taxon>Burkholderiaceae</taxon>
        <taxon>Paraburkholderia</taxon>
    </lineage>
</organism>
<reference evidence="2 3" key="1">
    <citation type="submission" date="2017-02" db="EMBL/GenBank/DDBJ databases">
        <title>Paraburkholderia sophoroidis sp. nov. and Paraburkholderia steynii sp. nov. rhizobial symbionts of the fynbos legume Hypocalyptus sophoroides.</title>
        <authorList>
            <person name="Steenkamp E.T."/>
            <person name="Beukes C.W."/>
            <person name="Van Zyl E."/>
            <person name="Avontuur J."/>
            <person name="Chan W.Y."/>
            <person name="Hassen A."/>
            <person name="Palmer M."/>
            <person name="Mthombeni L."/>
            <person name="Phalane F."/>
            <person name="Sereme K."/>
            <person name="Venter S.N."/>
        </authorList>
    </citation>
    <scope>NUCLEOTIDE SEQUENCE [LARGE SCALE GENOMIC DNA]</scope>
    <source>
        <strain evidence="2 3">HC1.1ba</strain>
    </source>
</reference>
<dbReference type="EMBL" id="MWML01000009">
    <property type="protein sequence ID" value="TCG09583.1"/>
    <property type="molecule type" value="Genomic_DNA"/>
</dbReference>
<dbReference type="Proteomes" id="UP000294200">
    <property type="component" value="Unassembled WGS sequence"/>
</dbReference>
<evidence type="ECO:0000313" key="2">
    <source>
        <dbReference type="EMBL" id="TCG09583.1"/>
    </source>
</evidence>
<comment type="caution">
    <text evidence="2">The sequence shown here is derived from an EMBL/GenBank/DDBJ whole genome shotgun (WGS) entry which is preliminary data.</text>
</comment>
<dbReference type="AlphaFoldDB" id="A0A4R0XGC8"/>
<protein>
    <submittedName>
        <fullName evidence="2">Uncharacterized protein</fullName>
    </submittedName>
</protein>
<feature type="region of interest" description="Disordered" evidence="1">
    <location>
        <begin position="33"/>
        <end position="81"/>
    </location>
</feature>
<gene>
    <name evidence="2" type="ORF">BZM27_04485</name>
</gene>
<feature type="compositionally biased region" description="Basic and acidic residues" evidence="1">
    <location>
        <begin position="33"/>
        <end position="47"/>
    </location>
</feature>